<evidence type="ECO:0000313" key="7">
    <source>
        <dbReference type="Proteomes" id="UP000032568"/>
    </source>
</evidence>
<dbReference type="GO" id="GO:0000976">
    <property type="term" value="F:transcription cis-regulatory region binding"/>
    <property type="evidence" value="ECO:0007669"/>
    <property type="project" value="TreeGrafter"/>
</dbReference>
<dbReference type="Gene3D" id="1.10.10.10">
    <property type="entry name" value="Winged helix-like DNA-binding domain superfamily/Winged helix DNA-binding domain"/>
    <property type="match status" value="1"/>
</dbReference>
<organism evidence="6 7">
    <name type="scientific">Thalassomonas actiniarum</name>
    <dbReference type="NCBI Taxonomy" id="485447"/>
    <lineage>
        <taxon>Bacteria</taxon>
        <taxon>Pseudomonadati</taxon>
        <taxon>Pseudomonadota</taxon>
        <taxon>Gammaproteobacteria</taxon>
        <taxon>Alteromonadales</taxon>
        <taxon>Colwelliaceae</taxon>
        <taxon>Thalassomonas</taxon>
    </lineage>
</organism>
<dbReference type="CDD" id="cd00383">
    <property type="entry name" value="trans_reg_C"/>
    <property type="match status" value="1"/>
</dbReference>
<accession>A0AAE9YQ99</accession>
<dbReference type="GO" id="GO:0006355">
    <property type="term" value="P:regulation of DNA-templated transcription"/>
    <property type="evidence" value="ECO:0007669"/>
    <property type="project" value="InterPro"/>
</dbReference>
<dbReference type="GO" id="GO:0005829">
    <property type="term" value="C:cytosol"/>
    <property type="evidence" value="ECO:0007669"/>
    <property type="project" value="TreeGrafter"/>
</dbReference>
<evidence type="ECO:0000256" key="2">
    <source>
        <dbReference type="PROSITE-ProRule" id="PRU00169"/>
    </source>
</evidence>
<dbReference type="InterPro" id="IPR036388">
    <property type="entry name" value="WH-like_DNA-bd_sf"/>
</dbReference>
<protein>
    <submittedName>
        <fullName evidence="6">Response regulator</fullName>
    </submittedName>
</protein>
<gene>
    <name evidence="6" type="ORF">SG35_027100</name>
</gene>
<dbReference type="PROSITE" id="PS50110">
    <property type="entry name" value="RESPONSE_REGULATORY"/>
    <property type="match status" value="1"/>
</dbReference>
<feature type="modified residue" description="4-aspartylphosphate" evidence="2">
    <location>
        <position position="54"/>
    </location>
</feature>
<evidence type="ECO:0000256" key="3">
    <source>
        <dbReference type="PROSITE-ProRule" id="PRU01091"/>
    </source>
</evidence>
<proteinExistence type="predicted"/>
<dbReference type="GO" id="GO:0000156">
    <property type="term" value="F:phosphorelay response regulator activity"/>
    <property type="evidence" value="ECO:0007669"/>
    <property type="project" value="TreeGrafter"/>
</dbReference>
<keyword evidence="1 3" id="KW-0238">DNA-binding</keyword>
<keyword evidence="2" id="KW-0597">Phosphoprotein</keyword>
<dbReference type="PANTHER" id="PTHR48111:SF59">
    <property type="entry name" value="TRANSCRIPTIONAL REGULATORY PROTEIN BAER"/>
    <property type="match status" value="1"/>
</dbReference>
<dbReference type="GO" id="GO:0032993">
    <property type="term" value="C:protein-DNA complex"/>
    <property type="evidence" value="ECO:0007669"/>
    <property type="project" value="TreeGrafter"/>
</dbReference>
<name>A0AAE9YQ99_9GAMM</name>
<dbReference type="InterPro" id="IPR011006">
    <property type="entry name" value="CheY-like_superfamily"/>
</dbReference>
<sequence length="226" mass="25726">MRKQQILIVEDEMNIAEVQIAYCKNAGFAVTHMDSGKDVVSHVKNNQVDLILLDLMLPDSDGITLCKEIRMFSQVAIIMVTAKNEEIDRLLGLELGADDYICKPFSPREMIARVKGVLRRVGVSTENLIKQSGFTLEPDKYQVSLFDQALELTPIEFRLLEKLLTNSHRVYSRQALIDSVYNASEEVSDRNIDTHIKNIRRKISNIKNDYNPIISVYGVGYRFDDG</sequence>
<keyword evidence="7" id="KW-1185">Reference proteome</keyword>
<reference evidence="6 7" key="2">
    <citation type="journal article" date="2022" name="Mar. Drugs">
        <title>Bioassay-Guided Fractionation Leads to the Detection of Cholic Acid Generated by the Rare Thalassomonas sp.</title>
        <authorList>
            <person name="Pheiffer F."/>
            <person name="Schneider Y.K."/>
            <person name="Hansen E.H."/>
            <person name="Andersen J.H."/>
            <person name="Isaksson J."/>
            <person name="Busche T."/>
            <person name="R C."/>
            <person name="Kalinowski J."/>
            <person name="Zyl L.V."/>
            <person name="Trindade M."/>
        </authorList>
    </citation>
    <scope>NUCLEOTIDE SEQUENCE [LARGE SCALE GENOMIC DNA]</scope>
    <source>
        <strain evidence="6 7">A5K-106</strain>
    </source>
</reference>
<dbReference type="SMART" id="SM00862">
    <property type="entry name" value="Trans_reg_C"/>
    <property type="match status" value="1"/>
</dbReference>
<dbReference type="Pfam" id="PF00072">
    <property type="entry name" value="Response_reg"/>
    <property type="match status" value="1"/>
</dbReference>
<dbReference type="InterPro" id="IPR001867">
    <property type="entry name" value="OmpR/PhoB-type_DNA-bd"/>
</dbReference>
<evidence type="ECO:0000313" key="6">
    <source>
        <dbReference type="EMBL" id="WDD98851.1"/>
    </source>
</evidence>
<dbReference type="Gene3D" id="3.40.50.2300">
    <property type="match status" value="1"/>
</dbReference>
<evidence type="ECO:0000256" key="1">
    <source>
        <dbReference type="ARBA" id="ARBA00023125"/>
    </source>
</evidence>
<dbReference type="PANTHER" id="PTHR48111">
    <property type="entry name" value="REGULATOR OF RPOS"/>
    <property type="match status" value="1"/>
</dbReference>
<dbReference type="KEGG" id="tact:SG35_027100"/>
<feature type="domain" description="OmpR/PhoB-type" evidence="5">
    <location>
        <begin position="126"/>
        <end position="225"/>
    </location>
</feature>
<dbReference type="Proteomes" id="UP000032568">
    <property type="component" value="Chromosome"/>
</dbReference>
<reference evidence="6 7" key="1">
    <citation type="journal article" date="2015" name="Genome Announc.">
        <title>Draft Genome Sequences of Marine Isolates of Thalassomonas viridans and Thalassomonas actiniarum.</title>
        <authorList>
            <person name="Olonade I."/>
            <person name="van Zyl L.J."/>
            <person name="Trindade M."/>
        </authorList>
    </citation>
    <scope>NUCLEOTIDE SEQUENCE [LARGE SCALE GENOMIC DNA]</scope>
    <source>
        <strain evidence="6 7">A5K-106</strain>
    </source>
</reference>
<dbReference type="SUPFAM" id="SSF52172">
    <property type="entry name" value="CheY-like"/>
    <property type="match status" value="1"/>
</dbReference>
<dbReference type="InterPro" id="IPR016032">
    <property type="entry name" value="Sig_transdc_resp-reg_C-effctor"/>
</dbReference>
<dbReference type="InterPro" id="IPR039420">
    <property type="entry name" value="WalR-like"/>
</dbReference>
<evidence type="ECO:0000259" key="4">
    <source>
        <dbReference type="PROSITE" id="PS50110"/>
    </source>
</evidence>
<feature type="domain" description="Response regulatory" evidence="4">
    <location>
        <begin position="5"/>
        <end position="118"/>
    </location>
</feature>
<dbReference type="InterPro" id="IPR001789">
    <property type="entry name" value="Sig_transdc_resp-reg_receiver"/>
</dbReference>
<dbReference type="Pfam" id="PF00486">
    <property type="entry name" value="Trans_reg_C"/>
    <property type="match status" value="1"/>
</dbReference>
<dbReference type="RefSeq" id="WP_044834243.1">
    <property type="nucleotide sequence ID" value="NZ_CP059735.1"/>
</dbReference>
<dbReference type="AlphaFoldDB" id="A0AAE9YQ99"/>
<evidence type="ECO:0000259" key="5">
    <source>
        <dbReference type="PROSITE" id="PS51755"/>
    </source>
</evidence>
<dbReference type="SMART" id="SM00448">
    <property type="entry name" value="REC"/>
    <property type="match status" value="1"/>
</dbReference>
<dbReference type="SUPFAM" id="SSF46894">
    <property type="entry name" value="C-terminal effector domain of the bipartite response regulators"/>
    <property type="match status" value="1"/>
</dbReference>
<dbReference type="PROSITE" id="PS51755">
    <property type="entry name" value="OMPR_PHOB"/>
    <property type="match status" value="1"/>
</dbReference>
<dbReference type="EMBL" id="CP059735">
    <property type="protein sequence ID" value="WDD98851.1"/>
    <property type="molecule type" value="Genomic_DNA"/>
</dbReference>
<feature type="DNA-binding region" description="OmpR/PhoB-type" evidence="3">
    <location>
        <begin position="126"/>
        <end position="225"/>
    </location>
</feature>
<dbReference type="Gene3D" id="6.10.250.690">
    <property type="match status" value="1"/>
</dbReference>